<dbReference type="Proteomes" id="UP001168146">
    <property type="component" value="Unassembled WGS sequence"/>
</dbReference>
<name>A0AAN6FI50_9PEZI</name>
<feature type="region of interest" description="Disordered" evidence="1">
    <location>
        <begin position="93"/>
        <end position="119"/>
    </location>
</feature>
<comment type="caution">
    <text evidence="2">The sequence shown here is derived from an EMBL/GenBank/DDBJ whole genome shotgun (WGS) entry which is preliminary data.</text>
</comment>
<feature type="region of interest" description="Disordered" evidence="1">
    <location>
        <begin position="160"/>
        <end position="203"/>
    </location>
</feature>
<evidence type="ECO:0000313" key="3">
    <source>
        <dbReference type="Proteomes" id="UP001168146"/>
    </source>
</evidence>
<evidence type="ECO:0000313" key="2">
    <source>
        <dbReference type="EMBL" id="KAK0317040.1"/>
    </source>
</evidence>
<organism evidence="2 3">
    <name type="scientific">Friedmanniomyces endolithicus</name>
    <dbReference type="NCBI Taxonomy" id="329885"/>
    <lineage>
        <taxon>Eukaryota</taxon>
        <taxon>Fungi</taxon>
        <taxon>Dikarya</taxon>
        <taxon>Ascomycota</taxon>
        <taxon>Pezizomycotina</taxon>
        <taxon>Dothideomycetes</taxon>
        <taxon>Dothideomycetidae</taxon>
        <taxon>Mycosphaerellales</taxon>
        <taxon>Teratosphaeriaceae</taxon>
        <taxon>Friedmanniomyces</taxon>
    </lineage>
</organism>
<gene>
    <name evidence="2" type="ORF">LTR82_011909</name>
</gene>
<proteinExistence type="predicted"/>
<dbReference type="EMBL" id="JASUXU010000046">
    <property type="protein sequence ID" value="KAK0317040.1"/>
    <property type="molecule type" value="Genomic_DNA"/>
</dbReference>
<sequence>MEHSRWMPPAGFNISDRYDLNCADERYAHLGPRTFSQQPGHYDLLGPPDAAVPTQSSNIDTDDIVRFVSNTDDAPYAAGRRPQATNPYLAPRSFPGASGSSADPHLEYHQHGLGGQSSTTASDSAYISLYPVGVPTNAPYDGQASVDGFSPFAVPPNHGDFEYASNAGTESVLSESVDRRGARQGPQRNPRKTQIAARQTIRM</sequence>
<dbReference type="AlphaFoldDB" id="A0AAN6FI50"/>
<accession>A0AAN6FI50</accession>
<evidence type="ECO:0000256" key="1">
    <source>
        <dbReference type="SAM" id="MobiDB-lite"/>
    </source>
</evidence>
<reference evidence="2" key="1">
    <citation type="submission" date="2021-12" db="EMBL/GenBank/DDBJ databases">
        <title>Black yeast isolated from Biological Soil Crust.</title>
        <authorList>
            <person name="Kurbessoian T."/>
        </authorList>
    </citation>
    <scope>NUCLEOTIDE SEQUENCE</scope>
    <source>
        <strain evidence="2">CCFEE 5208</strain>
    </source>
</reference>
<protein>
    <submittedName>
        <fullName evidence="2">Uncharacterized protein</fullName>
    </submittedName>
</protein>